<reference evidence="1 2" key="1">
    <citation type="submission" date="2019-05" db="EMBL/GenBank/DDBJ databases">
        <title>Another draft genome of Portunus trituberculatus and its Hox gene families provides insights of decapod evolution.</title>
        <authorList>
            <person name="Jeong J.-H."/>
            <person name="Song I."/>
            <person name="Kim S."/>
            <person name="Choi T."/>
            <person name="Kim D."/>
            <person name="Ryu S."/>
            <person name="Kim W."/>
        </authorList>
    </citation>
    <scope>NUCLEOTIDE SEQUENCE [LARGE SCALE GENOMIC DNA]</scope>
    <source>
        <tissue evidence="1">Muscle</tissue>
    </source>
</reference>
<dbReference type="EMBL" id="VSRR010002676">
    <property type="protein sequence ID" value="MPC32703.1"/>
    <property type="molecule type" value="Genomic_DNA"/>
</dbReference>
<dbReference type="OrthoDB" id="6335297at2759"/>
<sequence length="70" mass="8033">MSRVAKRFYRVDSLHALDNLDRGESASEENRWVFEISHEAANKASVTVKSRLMLYFSNTHHVCLSFLSSS</sequence>
<dbReference type="AlphaFoldDB" id="A0A5B7EI23"/>
<accession>A0A5B7EI23</accession>
<comment type="caution">
    <text evidence="1">The sequence shown here is derived from an EMBL/GenBank/DDBJ whole genome shotgun (WGS) entry which is preliminary data.</text>
</comment>
<proteinExistence type="predicted"/>
<protein>
    <submittedName>
        <fullName evidence="1">Uncharacterized protein</fullName>
    </submittedName>
</protein>
<evidence type="ECO:0000313" key="2">
    <source>
        <dbReference type="Proteomes" id="UP000324222"/>
    </source>
</evidence>
<dbReference type="Gene3D" id="3.40.50.2000">
    <property type="entry name" value="Glycogen Phosphorylase B"/>
    <property type="match status" value="1"/>
</dbReference>
<organism evidence="1 2">
    <name type="scientific">Portunus trituberculatus</name>
    <name type="common">Swimming crab</name>
    <name type="synonym">Neptunus trituberculatus</name>
    <dbReference type="NCBI Taxonomy" id="210409"/>
    <lineage>
        <taxon>Eukaryota</taxon>
        <taxon>Metazoa</taxon>
        <taxon>Ecdysozoa</taxon>
        <taxon>Arthropoda</taxon>
        <taxon>Crustacea</taxon>
        <taxon>Multicrustacea</taxon>
        <taxon>Malacostraca</taxon>
        <taxon>Eumalacostraca</taxon>
        <taxon>Eucarida</taxon>
        <taxon>Decapoda</taxon>
        <taxon>Pleocyemata</taxon>
        <taxon>Brachyura</taxon>
        <taxon>Eubrachyura</taxon>
        <taxon>Portunoidea</taxon>
        <taxon>Portunidae</taxon>
        <taxon>Portuninae</taxon>
        <taxon>Portunus</taxon>
    </lineage>
</organism>
<gene>
    <name evidence="1" type="ORF">E2C01_026028</name>
</gene>
<evidence type="ECO:0000313" key="1">
    <source>
        <dbReference type="EMBL" id="MPC32703.1"/>
    </source>
</evidence>
<name>A0A5B7EI23_PORTR</name>
<dbReference type="Proteomes" id="UP000324222">
    <property type="component" value="Unassembled WGS sequence"/>
</dbReference>
<keyword evidence="2" id="KW-1185">Reference proteome</keyword>